<dbReference type="Proteomes" id="UP000438448">
    <property type="component" value="Unassembled WGS sequence"/>
</dbReference>
<protein>
    <submittedName>
        <fullName evidence="1">Uncharacterized protein</fullName>
    </submittedName>
</protein>
<dbReference type="EMBL" id="WEGK01000027">
    <property type="protein sequence ID" value="MQY24081.1"/>
    <property type="molecule type" value="Genomic_DNA"/>
</dbReference>
<dbReference type="AlphaFoldDB" id="A0A7K0DEX6"/>
<organism evidence="1 2">
    <name type="scientific">Nocardia macrotermitis</name>
    <dbReference type="NCBI Taxonomy" id="2585198"/>
    <lineage>
        <taxon>Bacteria</taxon>
        <taxon>Bacillati</taxon>
        <taxon>Actinomycetota</taxon>
        <taxon>Actinomycetes</taxon>
        <taxon>Mycobacteriales</taxon>
        <taxon>Nocardiaceae</taxon>
        <taxon>Nocardia</taxon>
    </lineage>
</organism>
<accession>A0A7K0DEX6</accession>
<dbReference type="RefSeq" id="WP_153415823.1">
    <property type="nucleotide sequence ID" value="NZ_WEGK01000027.1"/>
</dbReference>
<sequence>MRRRISKADVWHHIMSGLIMLGGTLGGAEVYGEYLREQHRSTQPEPDWDWSIPNRWYDEARHSGSA</sequence>
<comment type="caution">
    <text evidence="1">The sequence shown here is derived from an EMBL/GenBank/DDBJ whole genome shotgun (WGS) entry which is preliminary data.</text>
</comment>
<keyword evidence="2" id="KW-1185">Reference proteome</keyword>
<reference evidence="1 2" key="1">
    <citation type="submission" date="2019-10" db="EMBL/GenBank/DDBJ databases">
        <title>Nocardia macrotermitis sp. nov. and Nocardia aurantia sp. nov., isolated from the gut of fungus growing-termite Macrotermes natalensis.</title>
        <authorList>
            <person name="Benndorf R."/>
            <person name="Schwitalla J."/>
            <person name="Martin K."/>
            <person name="De Beer W."/>
            <person name="Kaster A.-K."/>
            <person name="Vollmers J."/>
            <person name="Poulsen M."/>
            <person name="Beemelmanns C."/>
        </authorList>
    </citation>
    <scope>NUCLEOTIDE SEQUENCE [LARGE SCALE GENOMIC DNA]</scope>
    <source>
        <strain evidence="1 2">RB20</strain>
    </source>
</reference>
<evidence type="ECO:0000313" key="1">
    <source>
        <dbReference type="EMBL" id="MQY24081.1"/>
    </source>
</evidence>
<dbReference type="OrthoDB" id="4558015at2"/>
<gene>
    <name evidence="1" type="ORF">NRB20_72140</name>
</gene>
<evidence type="ECO:0000313" key="2">
    <source>
        <dbReference type="Proteomes" id="UP000438448"/>
    </source>
</evidence>
<proteinExistence type="predicted"/>
<name>A0A7K0DEX6_9NOCA</name>